<keyword evidence="4" id="KW-0472">Membrane</keyword>
<feature type="domain" description="Receptor ligand binding region" evidence="5">
    <location>
        <begin position="89"/>
        <end position="302"/>
    </location>
</feature>
<dbReference type="Proteomes" id="UP000046392">
    <property type="component" value="Unplaced"/>
</dbReference>
<reference evidence="7" key="1">
    <citation type="submission" date="2017-02" db="UniProtKB">
        <authorList>
            <consortium name="WormBaseParasite"/>
        </authorList>
    </citation>
    <scope>IDENTIFICATION</scope>
</reference>
<dbReference type="CDD" id="cd06352">
    <property type="entry name" value="PBP1_NPR_GC-like"/>
    <property type="match status" value="1"/>
</dbReference>
<dbReference type="InterPro" id="IPR001828">
    <property type="entry name" value="ANF_lig-bd_rcpt"/>
</dbReference>
<evidence type="ECO:0000256" key="1">
    <source>
        <dbReference type="ARBA" id="ARBA00004370"/>
    </source>
</evidence>
<keyword evidence="6" id="KW-1185">Reference proteome</keyword>
<proteinExistence type="predicted"/>
<dbReference type="STRING" id="174720.A0A0N5C073"/>
<dbReference type="InterPro" id="IPR028082">
    <property type="entry name" value="Peripla_BP_I"/>
</dbReference>
<dbReference type="WBParaSite" id="SPAL_0001140500.1">
    <property type="protein sequence ID" value="SPAL_0001140500.1"/>
    <property type="gene ID" value="SPAL_0001140500"/>
</dbReference>
<organism evidence="6 7">
    <name type="scientific">Strongyloides papillosus</name>
    <name type="common">Intestinal threadworm</name>
    <dbReference type="NCBI Taxonomy" id="174720"/>
    <lineage>
        <taxon>Eukaryota</taxon>
        <taxon>Metazoa</taxon>
        <taxon>Ecdysozoa</taxon>
        <taxon>Nematoda</taxon>
        <taxon>Chromadorea</taxon>
        <taxon>Rhabditida</taxon>
        <taxon>Tylenchina</taxon>
        <taxon>Panagrolaimomorpha</taxon>
        <taxon>Strongyloidoidea</taxon>
        <taxon>Strongyloididae</taxon>
        <taxon>Strongyloides</taxon>
    </lineage>
</organism>
<sequence length="305" mass="34642">MFFSINRTNGIRWQGYQNSAGAVLEAFRDAKKNYSVLNSINVSYYWVYNDCVISSAAGKFFEMVNSGNESIDVMIGPACVETAPIIGITTVMPSYNYGARGLIEMLVKLQLYDLSLVYMQSPEFLGMCSKFAGEFDNIISNGYPLTSIVYKRLILNFTNANLQSIANAISKVSRTVVMCLDEQAKTRSLMLAFFDSGMNNNEYVYINVDPDMDNNINEEGKILLKDYAVPPDGRDNDSYSMYNYMFNFQYSMEGGMLQNYNKLRTTMPQLMAEPPFNCTTECEKYNISSVYAPYLYDTTYVYFSC</sequence>
<evidence type="ECO:0000313" key="6">
    <source>
        <dbReference type="Proteomes" id="UP000046392"/>
    </source>
</evidence>
<evidence type="ECO:0000256" key="2">
    <source>
        <dbReference type="ARBA" id="ARBA00022692"/>
    </source>
</evidence>
<evidence type="ECO:0000313" key="7">
    <source>
        <dbReference type="WBParaSite" id="SPAL_0001140500.1"/>
    </source>
</evidence>
<evidence type="ECO:0000256" key="4">
    <source>
        <dbReference type="ARBA" id="ARBA00023136"/>
    </source>
</evidence>
<protein>
    <submittedName>
        <fullName evidence="7">ANF_receptor domain-containing protein</fullName>
    </submittedName>
</protein>
<dbReference type="AlphaFoldDB" id="A0A0N5C073"/>
<dbReference type="SUPFAM" id="SSF53822">
    <property type="entry name" value="Periplasmic binding protein-like I"/>
    <property type="match status" value="1"/>
</dbReference>
<comment type="subcellular location">
    <subcellularLocation>
        <location evidence="1">Membrane</location>
    </subcellularLocation>
</comment>
<keyword evidence="2" id="KW-0812">Transmembrane</keyword>
<dbReference type="GO" id="GO:0016020">
    <property type="term" value="C:membrane"/>
    <property type="evidence" value="ECO:0007669"/>
    <property type="project" value="UniProtKB-SubCell"/>
</dbReference>
<dbReference type="Gene3D" id="3.40.50.2300">
    <property type="match status" value="2"/>
</dbReference>
<evidence type="ECO:0000256" key="3">
    <source>
        <dbReference type="ARBA" id="ARBA00022989"/>
    </source>
</evidence>
<evidence type="ECO:0000259" key="5">
    <source>
        <dbReference type="Pfam" id="PF01094"/>
    </source>
</evidence>
<accession>A0A0N5C073</accession>
<keyword evidence="3" id="KW-1133">Transmembrane helix</keyword>
<name>A0A0N5C073_STREA</name>
<dbReference type="Pfam" id="PF01094">
    <property type="entry name" value="ANF_receptor"/>
    <property type="match status" value="1"/>
</dbReference>